<keyword evidence="5 8" id="KW-0648">Protein biosynthesis</keyword>
<dbReference type="PANTHER" id="PTHR43707:SF1">
    <property type="entry name" value="HISTIDINE--TRNA LIGASE, MITOCHONDRIAL-RELATED"/>
    <property type="match status" value="1"/>
</dbReference>
<evidence type="ECO:0000256" key="3">
    <source>
        <dbReference type="ARBA" id="ARBA00022741"/>
    </source>
</evidence>
<evidence type="ECO:0000313" key="11">
    <source>
        <dbReference type="Proteomes" id="UP001204798"/>
    </source>
</evidence>
<dbReference type="PANTHER" id="PTHR43707">
    <property type="entry name" value="HISTIDYL-TRNA SYNTHETASE"/>
    <property type="match status" value="1"/>
</dbReference>
<dbReference type="Pfam" id="PF03129">
    <property type="entry name" value="HGTP_anticodon"/>
    <property type="match status" value="1"/>
</dbReference>
<evidence type="ECO:0000256" key="8">
    <source>
        <dbReference type="HAMAP-Rule" id="MF_00127"/>
    </source>
</evidence>
<dbReference type="InterPro" id="IPR045864">
    <property type="entry name" value="aa-tRNA-synth_II/BPL/LPL"/>
</dbReference>
<reference evidence="10 11" key="1">
    <citation type="submission" date="2022-08" db="EMBL/GenBank/DDBJ databases">
        <title>Bacterial and archaeal communities from various locations to study Microbial Dark Matter (Phase II).</title>
        <authorList>
            <person name="Stepanauskas R."/>
        </authorList>
    </citation>
    <scope>NUCLEOTIDE SEQUENCE [LARGE SCALE GENOMIC DNA]</scope>
    <source>
        <strain evidence="10 11">PD1</strain>
    </source>
</reference>
<dbReference type="Proteomes" id="UP001204798">
    <property type="component" value="Unassembled WGS sequence"/>
</dbReference>
<dbReference type="CDD" id="cd00859">
    <property type="entry name" value="HisRS_anticodon"/>
    <property type="match status" value="1"/>
</dbReference>
<evidence type="ECO:0000313" key="10">
    <source>
        <dbReference type="EMBL" id="MCS3920811.1"/>
    </source>
</evidence>
<dbReference type="SUPFAM" id="SSF52954">
    <property type="entry name" value="Class II aaRS ABD-related"/>
    <property type="match status" value="1"/>
</dbReference>
<organism evidence="10 11">
    <name type="scientific">Candidatus Fervidibacter sacchari</name>
    <dbReference type="NCBI Taxonomy" id="1448929"/>
    <lineage>
        <taxon>Bacteria</taxon>
        <taxon>Candidatus Fervidibacterota</taxon>
        <taxon>Candidatus Fervidibacter</taxon>
    </lineage>
</organism>
<keyword evidence="3 8" id="KW-0547">Nucleotide-binding</keyword>
<dbReference type="InterPro" id="IPR006195">
    <property type="entry name" value="aa-tRNA-synth_II"/>
</dbReference>
<evidence type="ECO:0000259" key="9">
    <source>
        <dbReference type="PROSITE" id="PS50862"/>
    </source>
</evidence>
<gene>
    <name evidence="8" type="primary">hisS</name>
    <name evidence="10" type="ORF">M2350_003248</name>
</gene>
<dbReference type="Pfam" id="PF13393">
    <property type="entry name" value="tRNA-synt_His"/>
    <property type="match status" value="1"/>
</dbReference>
<dbReference type="RefSeq" id="WP_259100973.1">
    <property type="nucleotide sequence ID" value="NZ_CP130454.1"/>
</dbReference>
<dbReference type="PIRSF" id="PIRSF001549">
    <property type="entry name" value="His-tRNA_synth"/>
    <property type="match status" value="1"/>
</dbReference>
<protein>
    <recommendedName>
        <fullName evidence="8">Histidine--tRNA ligase</fullName>
        <ecNumber evidence="8">6.1.1.21</ecNumber>
    </recommendedName>
    <alternativeName>
        <fullName evidence="8">Histidyl-tRNA synthetase</fullName>
        <shortName evidence="8">HisRS</shortName>
    </alternativeName>
</protein>
<comment type="subunit">
    <text evidence="8">Homodimer.</text>
</comment>
<keyword evidence="11" id="KW-1185">Reference proteome</keyword>
<dbReference type="PROSITE" id="PS50862">
    <property type="entry name" value="AA_TRNA_LIGASE_II"/>
    <property type="match status" value="1"/>
</dbReference>
<feature type="domain" description="Aminoacyl-transfer RNA synthetases class-II family profile" evidence="9">
    <location>
        <begin position="1"/>
        <end position="333"/>
    </location>
</feature>
<evidence type="ECO:0000256" key="6">
    <source>
        <dbReference type="ARBA" id="ARBA00023146"/>
    </source>
</evidence>
<dbReference type="InterPro" id="IPR004154">
    <property type="entry name" value="Anticodon-bd"/>
</dbReference>
<evidence type="ECO:0000256" key="2">
    <source>
        <dbReference type="ARBA" id="ARBA00022598"/>
    </source>
</evidence>
<dbReference type="HAMAP" id="MF_00127">
    <property type="entry name" value="His_tRNA_synth"/>
    <property type="match status" value="1"/>
</dbReference>
<accession>A0ABT2ES91</accession>
<dbReference type="Gene3D" id="3.40.50.800">
    <property type="entry name" value="Anticodon-binding domain"/>
    <property type="match status" value="1"/>
</dbReference>
<dbReference type="EMBL" id="JANUCP010000007">
    <property type="protein sequence ID" value="MCS3920811.1"/>
    <property type="molecule type" value="Genomic_DNA"/>
</dbReference>
<dbReference type="Gene3D" id="3.30.930.10">
    <property type="entry name" value="Bira Bifunctional Protein, Domain 2"/>
    <property type="match status" value="1"/>
</dbReference>
<dbReference type="InterPro" id="IPR015807">
    <property type="entry name" value="His-tRNA-ligase"/>
</dbReference>
<sequence>MAVKFKAPRGTKDILPDDIAEWRLIEETFRQCCARYGYREIRTPAFEDLGLFERTAGETSDIVQKQMFAVMPYGSRHPVSEDERWVLRPEGTAPVARALLEHGLLHQSPLVKVFYIAPIFRYERPQAGRLRQHHQCGIEAIGSPSPLLDVEVIALGVDFLTSVGADGFVINLNSIGCMKDDCRPRYRQALITFLQSHEPELCEDCRRRLHTNPLRVLDCKEEKCQAIVKDAPVSLDYLCSECKGHFEAVREGLDKLGIAYEINGRLVRGLDYYTRTVFEFVHPKLGAQSTVLGGGRYDGLIAELGGEPTPGVGFGCGIERVLLARQANSQTKPTETTVDAFIAVASPIAEDAAFKLLYDLRRAGIRADRDYLSRSLKAQMRYADKLGARFVLILGDEELKENTVTIRDMQRSQQWREPLDRVVATLAALVTERL</sequence>
<dbReference type="CDD" id="cd00773">
    <property type="entry name" value="HisRS-like_core"/>
    <property type="match status" value="1"/>
</dbReference>
<dbReference type="InterPro" id="IPR004516">
    <property type="entry name" value="HisRS/HisZ"/>
</dbReference>
<evidence type="ECO:0000256" key="5">
    <source>
        <dbReference type="ARBA" id="ARBA00022917"/>
    </source>
</evidence>
<comment type="caution">
    <text evidence="10">The sequence shown here is derived from an EMBL/GenBank/DDBJ whole genome shotgun (WGS) entry which is preliminary data.</text>
</comment>
<evidence type="ECO:0000256" key="7">
    <source>
        <dbReference type="ARBA" id="ARBA00047639"/>
    </source>
</evidence>
<dbReference type="GO" id="GO:0004821">
    <property type="term" value="F:histidine-tRNA ligase activity"/>
    <property type="evidence" value="ECO:0007669"/>
    <property type="project" value="UniProtKB-EC"/>
</dbReference>
<dbReference type="InterPro" id="IPR041715">
    <property type="entry name" value="HisRS-like_core"/>
</dbReference>
<dbReference type="NCBIfam" id="TIGR00442">
    <property type="entry name" value="hisS"/>
    <property type="match status" value="1"/>
</dbReference>
<keyword evidence="8" id="KW-0963">Cytoplasm</keyword>
<keyword evidence="6 8" id="KW-0030">Aminoacyl-tRNA synthetase</keyword>
<dbReference type="InterPro" id="IPR033656">
    <property type="entry name" value="HisRS_anticodon"/>
</dbReference>
<evidence type="ECO:0000256" key="1">
    <source>
        <dbReference type="ARBA" id="ARBA00008226"/>
    </source>
</evidence>
<keyword evidence="4 8" id="KW-0067">ATP-binding</keyword>
<keyword evidence="2 8" id="KW-0436">Ligase</keyword>
<comment type="catalytic activity">
    <reaction evidence="7 8">
        <text>tRNA(His) + L-histidine + ATP = L-histidyl-tRNA(His) + AMP + diphosphate + H(+)</text>
        <dbReference type="Rhea" id="RHEA:17313"/>
        <dbReference type="Rhea" id="RHEA-COMP:9665"/>
        <dbReference type="Rhea" id="RHEA-COMP:9689"/>
        <dbReference type="ChEBI" id="CHEBI:15378"/>
        <dbReference type="ChEBI" id="CHEBI:30616"/>
        <dbReference type="ChEBI" id="CHEBI:33019"/>
        <dbReference type="ChEBI" id="CHEBI:57595"/>
        <dbReference type="ChEBI" id="CHEBI:78442"/>
        <dbReference type="ChEBI" id="CHEBI:78527"/>
        <dbReference type="ChEBI" id="CHEBI:456215"/>
        <dbReference type="EC" id="6.1.1.21"/>
    </reaction>
</comment>
<dbReference type="InterPro" id="IPR036621">
    <property type="entry name" value="Anticodon-bd_dom_sf"/>
</dbReference>
<comment type="similarity">
    <text evidence="1 8">Belongs to the class-II aminoacyl-tRNA synthetase family.</text>
</comment>
<evidence type="ECO:0000256" key="4">
    <source>
        <dbReference type="ARBA" id="ARBA00022840"/>
    </source>
</evidence>
<name>A0ABT2ES91_9BACT</name>
<dbReference type="SUPFAM" id="SSF55681">
    <property type="entry name" value="Class II aaRS and biotin synthetases"/>
    <property type="match status" value="1"/>
</dbReference>
<dbReference type="EC" id="6.1.1.21" evidence="8"/>
<proteinExistence type="inferred from homology"/>
<comment type="subcellular location">
    <subcellularLocation>
        <location evidence="8">Cytoplasm</location>
    </subcellularLocation>
</comment>